<evidence type="ECO:0000256" key="4">
    <source>
        <dbReference type="ARBA" id="ARBA00023136"/>
    </source>
</evidence>
<dbReference type="InterPro" id="IPR051788">
    <property type="entry name" value="MFS_Transporter"/>
</dbReference>
<dbReference type="Proteomes" id="UP000291933">
    <property type="component" value="Unassembled WGS sequence"/>
</dbReference>
<dbReference type="PANTHER" id="PTHR23514">
    <property type="entry name" value="BYPASS OF STOP CODON PROTEIN 6"/>
    <property type="match status" value="1"/>
</dbReference>
<evidence type="ECO:0000313" key="7">
    <source>
        <dbReference type="Proteomes" id="UP000291933"/>
    </source>
</evidence>
<name>A0A4Q9KJQ1_PROTD</name>
<sequence length="392" mass="40602">MSVLSLERSVITRARTGVFLVFGASGVAFSSWASRLPDIKRVLDLTPGELGTLLLAMAAGSVIGLPLSGRIIRTIGTTKTVLSGMASASLGLTAAAIGVDVFHSIPMIWISMFLGGLGIGVWDVAMNHEGAEVERGLGRAIMPWFHAAFSGATVASALLGSLLTWLKVPILVHMIVVVVAVLAVSLRGTSWFLPIEDAEEATAHAQGRPAWFEPRTLVIGLVVLAAAFTEGSANDWIAVAMVEGHHLPAWLGVLGFATFLGFMTIGRLAGTYALDRYGRVPVLRVLFGLAIVGSLLVVFGTPVLAFIGAALWGIGASLGFPVGMSAASDDPARAAARLSVVSTIGYLAFLGGPPLLGYLGDHTGVLHALLAVAAFSVPALLAVPAVREPKAS</sequence>
<feature type="transmembrane region" description="Helical" evidence="5">
    <location>
        <begin position="210"/>
        <end position="229"/>
    </location>
</feature>
<comment type="subcellular location">
    <subcellularLocation>
        <location evidence="1">Membrane</location>
        <topology evidence="1">Multi-pass membrane protein</topology>
    </subcellularLocation>
</comment>
<dbReference type="Gene3D" id="1.20.1250.20">
    <property type="entry name" value="MFS general substrate transporter like domains"/>
    <property type="match status" value="2"/>
</dbReference>
<keyword evidence="2 5" id="KW-0812">Transmembrane</keyword>
<proteinExistence type="predicted"/>
<dbReference type="AlphaFoldDB" id="A0A4Q9KJQ1"/>
<feature type="transmembrane region" description="Helical" evidence="5">
    <location>
        <begin position="305"/>
        <end position="326"/>
    </location>
</feature>
<evidence type="ECO:0000256" key="5">
    <source>
        <dbReference type="SAM" id="Phobius"/>
    </source>
</evidence>
<feature type="transmembrane region" description="Helical" evidence="5">
    <location>
        <begin position="282"/>
        <end position="299"/>
    </location>
</feature>
<dbReference type="RefSeq" id="WP_131172365.1">
    <property type="nucleotide sequence ID" value="NZ_FXTL01000011.1"/>
</dbReference>
<comment type="caution">
    <text evidence="6">The sequence shown here is derived from an EMBL/GenBank/DDBJ whole genome shotgun (WGS) entry which is preliminary data.</text>
</comment>
<feature type="transmembrane region" description="Helical" evidence="5">
    <location>
        <begin position="144"/>
        <end position="164"/>
    </location>
</feature>
<feature type="transmembrane region" description="Helical" evidence="5">
    <location>
        <begin position="338"/>
        <end position="359"/>
    </location>
</feature>
<protein>
    <submittedName>
        <fullName evidence="6">MFS transporter</fullName>
    </submittedName>
</protein>
<feature type="transmembrane region" description="Helical" evidence="5">
    <location>
        <begin position="50"/>
        <end position="68"/>
    </location>
</feature>
<dbReference type="GO" id="GO:0016020">
    <property type="term" value="C:membrane"/>
    <property type="evidence" value="ECO:0007669"/>
    <property type="project" value="UniProtKB-SubCell"/>
</dbReference>
<dbReference type="InterPro" id="IPR011701">
    <property type="entry name" value="MFS"/>
</dbReference>
<organism evidence="6 7">
    <name type="scientific">Propioniciclava tarda</name>
    <dbReference type="NCBI Taxonomy" id="433330"/>
    <lineage>
        <taxon>Bacteria</taxon>
        <taxon>Bacillati</taxon>
        <taxon>Actinomycetota</taxon>
        <taxon>Actinomycetes</taxon>
        <taxon>Propionibacteriales</taxon>
        <taxon>Propionibacteriaceae</taxon>
        <taxon>Propioniciclava</taxon>
    </lineage>
</organism>
<dbReference type="CDD" id="cd17393">
    <property type="entry name" value="MFS_MosC_like"/>
    <property type="match status" value="1"/>
</dbReference>
<evidence type="ECO:0000256" key="3">
    <source>
        <dbReference type="ARBA" id="ARBA00022989"/>
    </source>
</evidence>
<feature type="transmembrane region" description="Helical" evidence="5">
    <location>
        <begin position="170"/>
        <end position="189"/>
    </location>
</feature>
<evidence type="ECO:0000313" key="6">
    <source>
        <dbReference type="EMBL" id="TBT94663.1"/>
    </source>
</evidence>
<keyword evidence="4 5" id="KW-0472">Membrane</keyword>
<feature type="transmembrane region" description="Helical" evidence="5">
    <location>
        <begin position="365"/>
        <end position="386"/>
    </location>
</feature>
<feature type="transmembrane region" description="Helical" evidence="5">
    <location>
        <begin position="12"/>
        <end position="30"/>
    </location>
</feature>
<dbReference type="GO" id="GO:0022857">
    <property type="term" value="F:transmembrane transporter activity"/>
    <property type="evidence" value="ECO:0007669"/>
    <property type="project" value="InterPro"/>
</dbReference>
<evidence type="ECO:0000256" key="1">
    <source>
        <dbReference type="ARBA" id="ARBA00004141"/>
    </source>
</evidence>
<dbReference type="SUPFAM" id="SSF103473">
    <property type="entry name" value="MFS general substrate transporter"/>
    <property type="match status" value="1"/>
</dbReference>
<dbReference type="PANTHER" id="PTHR23514:SF13">
    <property type="entry name" value="INNER MEMBRANE PROTEIN YBJJ"/>
    <property type="match status" value="1"/>
</dbReference>
<accession>A0A4Q9KJQ1</accession>
<dbReference type="InterPro" id="IPR036259">
    <property type="entry name" value="MFS_trans_sf"/>
</dbReference>
<dbReference type="Pfam" id="PF07690">
    <property type="entry name" value="MFS_1"/>
    <property type="match status" value="1"/>
</dbReference>
<feature type="transmembrane region" description="Helical" evidence="5">
    <location>
        <begin position="105"/>
        <end position="124"/>
    </location>
</feature>
<keyword evidence="3 5" id="KW-1133">Transmembrane helix</keyword>
<reference evidence="6 7" key="1">
    <citation type="submission" date="2019-01" db="EMBL/GenBank/DDBJ databases">
        <title>Lactibacter flavus gen. nov., sp. nov., a novel bacterium of the family Propionibacteriaceae isolated from raw milk and dairy products.</title>
        <authorList>
            <person name="Huptas C."/>
            <person name="Wenning M."/>
            <person name="Breitenwieser F."/>
            <person name="Doll E."/>
            <person name="Von Neubeck M."/>
            <person name="Busse H.-J."/>
            <person name="Scherer S."/>
        </authorList>
    </citation>
    <scope>NUCLEOTIDE SEQUENCE [LARGE SCALE GENOMIC DNA]</scope>
    <source>
        <strain evidence="6 7">DSM 22130</strain>
    </source>
</reference>
<dbReference type="OrthoDB" id="9809599at2"/>
<gene>
    <name evidence="6" type="ORF">ET996_09710</name>
</gene>
<dbReference type="EMBL" id="SDMR01000011">
    <property type="protein sequence ID" value="TBT94663.1"/>
    <property type="molecule type" value="Genomic_DNA"/>
</dbReference>
<feature type="transmembrane region" description="Helical" evidence="5">
    <location>
        <begin position="249"/>
        <end position="270"/>
    </location>
</feature>
<evidence type="ECO:0000256" key="2">
    <source>
        <dbReference type="ARBA" id="ARBA00022692"/>
    </source>
</evidence>
<keyword evidence="7" id="KW-1185">Reference proteome</keyword>
<feature type="transmembrane region" description="Helical" evidence="5">
    <location>
        <begin position="80"/>
        <end position="99"/>
    </location>
</feature>